<evidence type="ECO:0000313" key="3">
    <source>
        <dbReference type="Proteomes" id="UP001501319"/>
    </source>
</evidence>
<evidence type="ECO:0000256" key="1">
    <source>
        <dbReference type="SAM" id="Phobius"/>
    </source>
</evidence>
<keyword evidence="1" id="KW-0812">Transmembrane</keyword>
<keyword evidence="1" id="KW-1133">Transmembrane helix</keyword>
<gene>
    <name evidence="2" type="ORF">GCM10009744_17690</name>
</gene>
<keyword evidence="1" id="KW-0472">Membrane</keyword>
<accession>A0ABN2F4U9</accession>
<evidence type="ECO:0000313" key="2">
    <source>
        <dbReference type="EMBL" id="GAA1630080.1"/>
    </source>
</evidence>
<protein>
    <submittedName>
        <fullName evidence="2">Uncharacterized protein</fullName>
    </submittedName>
</protein>
<feature type="transmembrane region" description="Helical" evidence="1">
    <location>
        <begin position="15"/>
        <end position="33"/>
    </location>
</feature>
<name>A0ABN2F4U9_9ACTN</name>
<dbReference type="EMBL" id="BAAANE010000004">
    <property type="protein sequence ID" value="GAA1630080.1"/>
    <property type="molecule type" value="Genomic_DNA"/>
</dbReference>
<proteinExistence type="predicted"/>
<comment type="caution">
    <text evidence="2">The sequence shown here is derived from an EMBL/GenBank/DDBJ whole genome shotgun (WGS) entry which is preliminary data.</text>
</comment>
<sequence length="431" mass="47353">MPGLWAAGRRWLGPAWPPLVAALLVGGTLWLAVTPASRNLELTTSAMQGPTLEQVRPSASGEVDPRLAAAVDAILARRGIAVRTNNLGMFLADVAPELRVEQQLLFQNLRTVGVSPIFRRAEPWVDYEAVRRYGLATGTFRVSMRYQLAGTKLASAATDVGYTYTVRDNRLYLVADDDLDQAIGAKRQPWDFGRVEVVRRKNVLVIVNQGQGALAQKLANQTVQMARQVRKLWKGHLQIVPVIVAMREPQVLTDMPPTLPGDEPARVQPMPAPGISGLPVGGYVVIRPGAQSTFDSAQMTHVLLHLLPVKMGELVPRWLAEGIAEYGENLQLVATGRGAAVAKARSEVSRELLGELTRLPADDEFTTTQSYDISWLAVEHLIKEVGVKPVTDFYFQVGRRGYSQAARERLMQEYTGFTEETLVESLRSLAG</sequence>
<reference evidence="2 3" key="1">
    <citation type="journal article" date="2019" name="Int. J. Syst. Evol. Microbiol.">
        <title>The Global Catalogue of Microorganisms (GCM) 10K type strain sequencing project: providing services to taxonomists for standard genome sequencing and annotation.</title>
        <authorList>
            <consortium name="The Broad Institute Genomics Platform"/>
            <consortium name="The Broad Institute Genome Sequencing Center for Infectious Disease"/>
            <person name="Wu L."/>
            <person name="Ma J."/>
        </authorList>
    </citation>
    <scope>NUCLEOTIDE SEQUENCE [LARGE SCALE GENOMIC DNA]</scope>
    <source>
        <strain evidence="2 3">JCM 14306</strain>
    </source>
</reference>
<keyword evidence="3" id="KW-1185">Reference proteome</keyword>
<organism evidence="2 3">
    <name type="scientific">Kribbella alba</name>
    <dbReference type="NCBI Taxonomy" id="190197"/>
    <lineage>
        <taxon>Bacteria</taxon>
        <taxon>Bacillati</taxon>
        <taxon>Actinomycetota</taxon>
        <taxon>Actinomycetes</taxon>
        <taxon>Propionibacteriales</taxon>
        <taxon>Kribbellaceae</taxon>
        <taxon>Kribbella</taxon>
    </lineage>
</organism>
<dbReference type="Proteomes" id="UP001501319">
    <property type="component" value="Unassembled WGS sequence"/>
</dbReference>